<accession>A0A2H3BC39</accession>
<feature type="transmembrane region" description="Helical" evidence="1">
    <location>
        <begin position="283"/>
        <end position="306"/>
    </location>
</feature>
<evidence type="ECO:0000313" key="2">
    <source>
        <dbReference type="EMBL" id="PBK68425.1"/>
    </source>
</evidence>
<evidence type="ECO:0000256" key="1">
    <source>
        <dbReference type="SAM" id="Phobius"/>
    </source>
</evidence>
<reference evidence="3" key="1">
    <citation type="journal article" date="2017" name="Nat. Ecol. Evol.">
        <title>Genome expansion and lineage-specific genetic innovations in the forest pathogenic fungi Armillaria.</title>
        <authorList>
            <person name="Sipos G."/>
            <person name="Prasanna A.N."/>
            <person name="Walter M.C."/>
            <person name="O'Connor E."/>
            <person name="Balint B."/>
            <person name="Krizsan K."/>
            <person name="Kiss B."/>
            <person name="Hess J."/>
            <person name="Varga T."/>
            <person name="Slot J."/>
            <person name="Riley R."/>
            <person name="Boka B."/>
            <person name="Rigling D."/>
            <person name="Barry K."/>
            <person name="Lee J."/>
            <person name="Mihaltcheva S."/>
            <person name="LaButti K."/>
            <person name="Lipzen A."/>
            <person name="Waldron R."/>
            <person name="Moloney N.M."/>
            <person name="Sperisen C."/>
            <person name="Kredics L."/>
            <person name="Vagvoelgyi C."/>
            <person name="Patrignani A."/>
            <person name="Fitzpatrick D."/>
            <person name="Nagy I."/>
            <person name="Doyle S."/>
            <person name="Anderson J.B."/>
            <person name="Grigoriev I.V."/>
            <person name="Gueldener U."/>
            <person name="Muensterkoetter M."/>
            <person name="Nagy L.G."/>
        </authorList>
    </citation>
    <scope>NUCLEOTIDE SEQUENCE [LARGE SCALE GENOMIC DNA]</scope>
    <source>
        <strain evidence="3">28-4</strain>
    </source>
</reference>
<keyword evidence="1" id="KW-0812">Transmembrane</keyword>
<dbReference type="Proteomes" id="UP000218334">
    <property type="component" value="Unassembled WGS sequence"/>
</dbReference>
<proteinExistence type="predicted"/>
<name>A0A2H3BC39_9AGAR</name>
<feature type="transmembrane region" description="Helical" evidence="1">
    <location>
        <begin position="20"/>
        <end position="44"/>
    </location>
</feature>
<gene>
    <name evidence="2" type="ORF">ARMSODRAFT_975832</name>
</gene>
<dbReference type="Pfam" id="PF14494">
    <property type="entry name" value="DUF4436"/>
    <property type="match status" value="1"/>
</dbReference>
<dbReference type="STRING" id="1076256.A0A2H3BC39"/>
<keyword evidence="1" id="KW-0472">Membrane</keyword>
<keyword evidence="1" id="KW-1133">Transmembrane helix</keyword>
<feature type="transmembrane region" description="Helical" evidence="1">
    <location>
        <begin position="255"/>
        <end position="271"/>
    </location>
</feature>
<sequence length="328" mass="36707">MPQNMIPQQVASHRSPRRVLCCFITSLLFVFIVPTACIMLAVMLRPGGEISYIRDKSEGLNRTKTMLVEWSIDRDTCDAGNCTEVNIFFGKPTDPIIMWNATNWNLGPDGFISQGYDPTFRTELIISLVNHETRHALDHSHASLLYYPFDRYNSEIFACAQDASTNESVSLVLNSAAGLIVGLKIATEMVGEDITYREDLGPANQVIDVIVTLQRSILIIGYCLIITFTFWLVTLMICLLMIATIVFGFRQRNEIVVVPIGTVFAFTQLRSSMPGAPEGSDLAGLLPCLILLSISAVTMVGFYLFANPDDSSRRTFTWDELEHLEHRH</sequence>
<dbReference type="EMBL" id="KZ293432">
    <property type="protein sequence ID" value="PBK68425.1"/>
    <property type="molecule type" value="Genomic_DNA"/>
</dbReference>
<organism evidence="2 3">
    <name type="scientific">Armillaria solidipes</name>
    <dbReference type="NCBI Taxonomy" id="1076256"/>
    <lineage>
        <taxon>Eukaryota</taxon>
        <taxon>Fungi</taxon>
        <taxon>Dikarya</taxon>
        <taxon>Basidiomycota</taxon>
        <taxon>Agaricomycotina</taxon>
        <taxon>Agaricomycetes</taxon>
        <taxon>Agaricomycetidae</taxon>
        <taxon>Agaricales</taxon>
        <taxon>Marasmiineae</taxon>
        <taxon>Physalacriaceae</taxon>
        <taxon>Armillaria</taxon>
    </lineage>
</organism>
<keyword evidence="3" id="KW-1185">Reference proteome</keyword>
<dbReference type="InterPro" id="IPR027948">
    <property type="entry name" value="DUF4436"/>
</dbReference>
<protein>
    <submittedName>
        <fullName evidence="2">Uncharacterized protein</fullName>
    </submittedName>
</protein>
<evidence type="ECO:0000313" key="3">
    <source>
        <dbReference type="Proteomes" id="UP000218334"/>
    </source>
</evidence>
<dbReference type="AlphaFoldDB" id="A0A2H3BC39"/>
<feature type="transmembrane region" description="Helical" evidence="1">
    <location>
        <begin position="219"/>
        <end position="243"/>
    </location>
</feature>